<dbReference type="SUPFAM" id="SSF53448">
    <property type="entry name" value="Nucleotide-diphospho-sugar transferases"/>
    <property type="match status" value="1"/>
</dbReference>
<sequence length="289" mass="33825">MNIVYLVFGDKIDHYQQVYFSIHTAMARKSSDDRILVVAENPDLFNSIGERIEIIPIDRKKITEWEGEHKFFWRVKIKALEHVAEKYPDEDLLYLDGDTFFYENADELRAKLQSGQNFMHLEEGKLAKLKSKTERKMWQQMQGKTYSGIKIDENSAMWNAGLIAISHKNFACLKLTLDITDAMCADGVTRRLIEQFAFSLGLNAYSSLKPADHVVGHYWGNKNQWNTLISNFLKVAFMKHYSLEKIIEEVKEMDFTKIPIRVRESSTQRKLTKFVDSFYEDLKPVYIRK</sequence>
<dbReference type="InterPro" id="IPR029044">
    <property type="entry name" value="Nucleotide-diphossugar_trans"/>
</dbReference>
<keyword evidence="2" id="KW-1185">Reference proteome</keyword>
<comment type="caution">
    <text evidence="1">The sequence shown here is derived from an EMBL/GenBank/DDBJ whole genome shotgun (WGS) entry which is preliminary data.</text>
</comment>
<evidence type="ECO:0000313" key="2">
    <source>
        <dbReference type="Proteomes" id="UP000626242"/>
    </source>
</evidence>
<proteinExistence type="predicted"/>
<evidence type="ECO:0000313" key="1">
    <source>
        <dbReference type="EMBL" id="MBD8016922.1"/>
    </source>
</evidence>
<organism evidence="1 2">
    <name type="scientific">Kaistella pullorum</name>
    <dbReference type="NCBI Taxonomy" id="2763074"/>
    <lineage>
        <taxon>Bacteria</taxon>
        <taxon>Pseudomonadati</taxon>
        <taxon>Bacteroidota</taxon>
        <taxon>Flavobacteriia</taxon>
        <taxon>Flavobacteriales</taxon>
        <taxon>Weeksellaceae</taxon>
        <taxon>Chryseobacterium group</taxon>
        <taxon>Kaistella</taxon>
    </lineage>
</organism>
<gene>
    <name evidence="1" type="ORF">H9628_00385</name>
</gene>
<dbReference type="Proteomes" id="UP000626242">
    <property type="component" value="Unassembled WGS sequence"/>
</dbReference>
<protein>
    <recommendedName>
        <fullName evidence="3">Nucleotide-diphospho-sugar transferase domain-containing protein</fullName>
    </recommendedName>
</protein>
<evidence type="ECO:0008006" key="3">
    <source>
        <dbReference type="Google" id="ProtNLM"/>
    </source>
</evidence>
<name>A0ABR8WIN4_9FLAO</name>
<dbReference type="RefSeq" id="WP_251832139.1">
    <property type="nucleotide sequence ID" value="NZ_JACSPS010000001.1"/>
</dbReference>
<dbReference type="EMBL" id="JACSPS010000001">
    <property type="protein sequence ID" value="MBD8016922.1"/>
    <property type="molecule type" value="Genomic_DNA"/>
</dbReference>
<reference evidence="1 2" key="1">
    <citation type="submission" date="2020-08" db="EMBL/GenBank/DDBJ databases">
        <title>A Genomic Blueprint of the Chicken Gut Microbiome.</title>
        <authorList>
            <person name="Gilroy R."/>
            <person name="Ravi A."/>
            <person name="Getino M."/>
            <person name="Pursley I."/>
            <person name="Horton D.L."/>
            <person name="Alikhan N.-F."/>
            <person name="Baker D."/>
            <person name="Gharbi K."/>
            <person name="Hall N."/>
            <person name="Watson M."/>
            <person name="Adriaenssens E.M."/>
            <person name="Foster-Nyarko E."/>
            <person name="Jarju S."/>
            <person name="Secka A."/>
            <person name="Antonio M."/>
            <person name="Oren A."/>
            <person name="Chaudhuri R."/>
            <person name="La Ragione R.M."/>
            <person name="Hildebrand F."/>
            <person name="Pallen M.J."/>
        </authorList>
    </citation>
    <scope>NUCLEOTIDE SEQUENCE [LARGE SCALE GENOMIC DNA]</scope>
    <source>
        <strain evidence="1 2">Sa1CVA4</strain>
    </source>
</reference>
<accession>A0ABR8WIN4</accession>